<evidence type="ECO:0000313" key="3">
    <source>
        <dbReference type="Proteomes" id="UP000433876"/>
    </source>
</evidence>
<comment type="caution">
    <text evidence="2">The sequence shown here is derived from an EMBL/GenBank/DDBJ whole genome shotgun (WGS) entry which is preliminary data.</text>
</comment>
<name>A0A8S9A0Q5_SORMA</name>
<organism evidence="2 3">
    <name type="scientific">Sordaria macrospora</name>
    <dbReference type="NCBI Taxonomy" id="5147"/>
    <lineage>
        <taxon>Eukaryota</taxon>
        <taxon>Fungi</taxon>
        <taxon>Dikarya</taxon>
        <taxon>Ascomycota</taxon>
        <taxon>Pezizomycotina</taxon>
        <taxon>Sordariomycetes</taxon>
        <taxon>Sordariomycetidae</taxon>
        <taxon>Sordariales</taxon>
        <taxon>Sordariaceae</taxon>
        <taxon>Sordaria</taxon>
    </lineage>
</organism>
<feature type="region of interest" description="Disordered" evidence="1">
    <location>
        <begin position="237"/>
        <end position="259"/>
    </location>
</feature>
<accession>A0A8S9A0Q5</accession>
<dbReference type="AlphaFoldDB" id="A0A8S9A0Q5"/>
<feature type="compositionally biased region" description="Pro residues" evidence="1">
    <location>
        <begin position="73"/>
        <end position="86"/>
    </location>
</feature>
<sequence>MAEMVDPNAPSSARDGHDADGDYDMGYDDEDFDAIFKDMEEFNGAASHQAPTTSPGTHIQQCANLARQILSRSPPPLGPDPVPVPAPVRYEPWEPAFDMEEAPPAPQAAPGAPIYQPGVPPIPPRPSPTFRLPSIDTVYDGLLAPNRPPQQVYLPSQGSPPHGPLPFGRTPPPPPVAPPAPHHEDDILEIIDPSGNIIVASGGPQRQRFLANTAALVRSSSVLTGIIMPAHNNQMIKQEPGHDQQPPPPPMSHPLRSPAAYLIPPEGNRSSLSTLFIPDVEDKVCKTFLLIIHGFFNRVEKSFKSVQLLYDLLLFTHRYEMTLSLQSVAVPWLKRIYQENPHRHDEVGKQLWVVYELGHLKMIRHTIRCMVKTARINKDGQLLGYGAQEGKDEYTQWAPLVHLGLLRDITICRRRVINRLILEVEKVIERLTSSPPVLPPNESSDDEEVHSPHIARSQNRYRAPSLDHRNPRQPIEIPPDDPPRQVCISRRPPGRVTHAVNCDASMLGALHRTLRQEGWTTMDATCSPSHLYRRIKKIGKTATEQVVITHTLKGHKACNPFGDDKWIRLEDLIMEEVNMIPFDIEELKKRGGLMGFSIQDWQ</sequence>
<feature type="region of interest" description="Disordered" evidence="1">
    <location>
        <begin position="99"/>
        <end position="126"/>
    </location>
</feature>
<feature type="region of interest" description="Disordered" evidence="1">
    <location>
        <begin position="142"/>
        <end position="183"/>
    </location>
</feature>
<feature type="compositionally biased region" description="Pro residues" evidence="1">
    <location>
        <begin position="161"/>
        <end position="180"/>
    </location>
</feature>
<evidence type="ECO:0000313" key="2">
    <source>
        <dbReference type="EMBL" id="KAA8635449.1"/>
    </source>
</evidence>
<evidence type="ECO:0000256" key="1">
    <source>
        <dbReference type="SAM" id="MobiDB-lite"/>
    </source>
</evidence>
<dbReference type="EMBL" id="NMPR01000012">
    <property type="protein sequence ID" value="KAA8635449.1"/>
    <property type="molecule type" value="Genomic_DNA"/>
</dbReference>
<dbReference type="VEuPathDB" id="FungiDB:SMAC_09636"/>
<dbReference type="Proteomes" id="UP000433876">
    <property type="component" value="Unassembled WGS sequence"/>
</dbReference>
<feature type="region of interest" description="Disordered" evidence="1">
    <location>
        <begin position="433"/>
        <end position="485"/>
    </location>
</feature>
<feature type="region of interest" description="Disordered" evidence="1">
    <location>
        <begin position="67"/>
        <end position="86"/>
    </location>
</feature>
<reference evidence="2 3" key="1">
    <citation type="submission" date="2017-07" db="EMBL/GenBank/DDBJ databases">
        <title>Genome sequence of the Sordaria macrospora wild type strain R19027.</title>
        <authorList>
            <person name="Nowrousian M."/>
            <person name="Teichert I."/>
            <person name="Kueck U."/>
        </authorList>
    </citation>
    <scope>NUCLEOTIDE SEQUENCE [LARGE SCALE GENOMIC DNA]</scope>
    <source>
        <strain evidence="2 3">R19027</strain>
        <tissue evidence="2">Mycelium</tissue>
    </source>
</reference>
<feature type="region of interest" description="Disordered" evidence="1">
    <location>
        <begin position="1"/>
        <end position="29"/>
    </location>
</feature>
<gene>
    <name evidence="2" type="ORF">SMACR_00543</name>
</gene>
<protein>
    <submittedName>
        <fullName evidence="2">Uncharacterized protein</fullName>
    </submittedName>
</protein>
<proteinExistence type="predicted"/>
<feature type="compositionally biased region" description="Low complexity" evidence="1">
    <location>
        <begin position="108"/>
        <end position="117"/>
    </location>
</feature>